<evidence type="ECO:0000313" key="1">
    <source>
        <dbReference type="EMBL" id="KAF9642276.1"/>
    </source>
</evidence>
<reference evidence="1" key="1">
    <citation type="submission" date="2019-10" db="EMBL/GenBank/DDBJ databases">
        <authorList>
            <consortium name="DOE Joint Genome Institute"/>
            <person name="Kuo A."/>
            <person name="Miyauchi S."/>
            <person name="Kiss E."/>
            <person name="Drula E."/>
            <person name="Kohler A."/>
            <person name="Sanchez-Garcia M."/>
            <person name="Andreopoulos B."/>
            <person name="Barry K.W."/>
            <person name="Bonito G."/>
            <person name="Buee M."/>
            <person name="Carver A."/>
            <person name="Chen C."/>
            <person name="Cichocki N."/>
            <person name="Clum A."/>
            <person name="Culley D."/>
            <person name="Crous P.W."/>
            <person name="Fauchery L."/>
            <person name="Girlanda M."/>
            <person name="Hayes R."/>
            <person name="Keri Z."/>
            <person name="Labutti K."/>
            <person name="Lipzen A."/>
            <person name="Lombard V."/>
            <person name="Magnuson J."/>
            <person name="Maillard F."/>
            <person name="Morin E."/>
            <person name="Murat C."/>
            <person name="Nolan M."/>
            <person name="Ohm R."/>
            <person name="Pangilinan J."/>
            <person name="Pereira M."/>
            <person name="Perotto S."/>
            <person name="Peter M."/>
            <person name="Riley R."/>
            <person name="Sitrit Y."/>
            <person name="Stielow B."/>
            <person name="Szollosi G."/>
            <person name="Zifcakova L."/>
            <person name="Stursova M."/>
            <person name="Spatafora J.W."/>
            <person name="Tedersoo L."/>
            <person name="Vaario L.-M."/>
            <person name="Yamada A."/>
            <person name="Yan M."/>
            <person name="Wang P."/>
            <person name="Xu J."/>
            <person name="Bruns T."/>
            <person name="Baldrian P."/>
            <person name="Vilgalys R."/>
            <person name="Henrissat B."/>
            <person name="Grigoriev I.V."/>
            <person name="Hibbett D."/>
            <person name="Nagy L.G."/>
            <person name="Martin F.M."/>
        </authorList>
    </citation>
    <scope>NUCLEOTIDE SEQUENCE</scope>
    <source>
        <strain evidence="1">P2</strain>
    </source>
</reference>
<comment type="caution">
    <text evidence="1">The sequence shown here is derived from an EMBL/GenBank/DDBJ whole genome shotgun (WGS) entry which is preliminary data.</text>
</comment>
<reference evidence="1" key="2">
    <citation type="journal article" date="2020" name="Nat. Commun.">
        <title>Large-scale genome sequencing of mycorrhizal fungi provides insights into the early evolution of symbiotic traits.</title>
        <authorList>
            <person name="Miyauchi S."/>
            <person name="Kiss E."/>
            <person name="Kuo A."/>
            <person name="Drula E."/>
            <person name="Kohler A."/>
            <person name="Sanchez-Garcia M."/>
            <person name="Morin E."/>
            <person name="Andreopoulos B."/>
            <person name="Barry K.W."/>
            <person name="Bonito G."/>
            <person name="Buee M."/>
            <person name="Carver A."/>
            <person name="Chen C."/>
            <person name="Cichocki N."/>
            <person name="Clum A."/>
            <person name="Culley D."/>
            <person name="Crous P.W."/>
            <person name="Fauchery L."/>
            <person name="Girlanda M."/>
            <person name="Hayes R.D."/>
            <person name="Keri Z."/>
            <person name="LaButti K."/>
            <person name="Lipzen A."/>
            <person name="Lombard V."/>
            <person name="Magnuson J."/>
            <person name="Maillard F."/>
            <person name="Murat C."/>
            <person name="Nolan M."/>
            <person name="Ohm R.A."/>
            <person name="Pangilinan J."/>
            <person name="Pereira M.F."/>
            <person name="Perotto S."/>
            <person name="Peter M."/>
            <person name="Pfister S."/>
            <person name="Riley R."/>
            <person name="Sitrit Y."/>
            <person name="Stielow J.B."/>
            <person name="Szollosi G."/>
            <person name="Zifcakova L."/>
            <person name="Stursova M."/>
            <person name="Spatafora J.W."/>
            <person name="Tedersoo L."/>
            <person name="Vaario L.M."/>
            <person name="Yamada A."/>
            <person name="Yan M."/>
            <person name="Wang P."/>
            <person name="Xu J."/>
            <person name="Bruns T."/>
            <person name="Baldrian P."/>
            <person name="Vilgalys R."/>
            <person name="Dunand C."/>
            <person name="Henrissat B."/>
            <person name="Grigoriev I.V."/>
            <person name="Hibbett D."/>
            <person name="Nagy L.G."/>
            <person name="Martin F.M."/>
        </authorList>
    </citation>
    <scope>NUCLEOTIDE SEQUENCE</scope>
    <source>
        <strain evidence="1">P2</strain>
    </source>
</reference>
<keyword evidence="2" id="KW-1185">Reference proteome</keyword>
<dbReference type="EMBL" id="MU118563">
    <property type="protein sequence ID" value="KAF9642276.1"/>
    <property type="molecule type" value="Genomic_DNA"/>
</dbReference>
<gene>
    <name evidence="1" type="ORF">BDM02DRAFT_3193564</name>
</gene>
<protein>
    <submittedName>
        <fullName evidence="1">Uncharacterized protein</fullName>
    </submittedName>
</protein>
<sequence length="231" mass="26247">MTLKNNCTFISPCNQKISHINMRAHSKDGQMTNDAFSFAYPTMSLLVDAVILQVDSKFPRHQYTSGCLFDDIVWQQAIGALKNLDHSHQGQDHGDDEHTLFSLVQVGLVDHQPFDLPHKWSSRSIQYSAVVADHLWAMHTAEKARNDQLESDLHALKGEVQLLSMRLLAVDCYSFDVNTKVNKELKKDGARLDRHQACLNMITDKHNVSIEFLSNMSTQQCHRTPLYTSLP</sequence>
<proteinExistence type="predicted"/>
<organism evidence="1 2">
    <name type="scientific">Thelephora ganbajun</name>
    <name type="common">Ganba fungus</name>
    <dbReference type="NCBI Taxonomy" id="370292"/>
    <lineage>
        <taxon>Eukaryota</taxon>
        <taxon>Fungi</taxon>
        <taxon>Dikarya</taxon>
        <taxon>Basidiomycota</taxon>
        <taxon>Agaricomycotina</taxon>
        <taxon>Agaricomycetes</taxon>
        <taxon>Thelephorales</taxon>
        <taxon>Thelephoraceae</taxon>
        <taxon>Thelephora</taxon>
    </lineage>
</organism>
<dbReference type="Proteomes" id="UP000886501">
    <property type="component" value="Unassembled WGS sequence"/>
</dbReference>
<name>A0ACB6YXX8_THEGA</name>
<accession>A0ACB6YXX8</accession>
<evidence type="ECO:0000313" key="2">
    <source>
        <dbReference type="Proteomes" id="UP000886501"/>
    </source>
</evidence>